<reference evidence="1 2" key="1">
    <citation type="journal article" date="2016" name="Nat. Commun.">
        <title>Thousands of microbial genomes shed light on interconnected biogeochemical processes in an aquifer system.</title>
        <authorList>
            <person name="Anantharaman K."/>
            <person name="Brown C.T."/>
            <person name="Hug L.A."/>
            <person name="Sharon I."/>
            <person name="Castelle C.J."/>
            <person name="Probst A.J."/>
            <person name="Thomas B.C."/>
            <person name="Singh A."/>
            <person name="Wilkins M.J."/>
            <person name="Karaoz U."/>
            <person name="Brodie E.L."/>
            <person name="Williams K.H."/>
            <person name="Hubbard S.S."/>
            <person name="Banfield J.F."/>
        </authorList>
    </citation>
    <scope>NUCLEOTIDE SEQUENCE [LARGE SCALE GENOMIC DNA]</scope>
</reference>
<dbReference type="EMBL" id="MHVS01000005">
    <property type="protein sequence ID" value="OHA96349.1"/>
    <property type="molecule type" value="Genomic_DNA"/>
</dbReference>
<sequence length="76" mass="8248">MNKEEATFTAFPLFAQQRAGAYSWRANSGEPSGGNTVTYRAPEGASGVSRVNVSFSDGNAIMRPIERSFLIQFGNE</sequence>
<evidence type="ECO:0000313" key="2">
    <source>
        <dbReference type="Proteomes" id="UP000177279"/>
    </source>
</evidence>
<dbReference type="AlphaFoldDB" id="A0A1G2TI56"/>
<dbReference type="Proteomes" id="UP000177279">
    <property type="component" value="Unassembled WGS sequence"/>
</dbReference>
<evidence type="ECO:0000313" key="1">
    <source>
        <dbReference type="EMBL" id="OHA96349.1"/>
    </source>
</evidence>
<accession>A0A1G2TI56</accession>
<organism evidence="1 2">
    <name type="scientific">Candidatus Zambryskibacteria bacterium RIFCSPHIGHO2_02_FULL_43_37</name>
    <dbReference type="NCBI Taxonomy" id="1802749"/>
    <lineage>
        <taxon>Bacteria</taxon>
        <taxon>Candidatus Zambryskiibacteriota</taxon>
    </lineage>
</organism>
<gene>
    <name evidence="1" type="ORF">A3D49_00445</name>
</gene>
<comment type="caution">
    <text evidence="1">The sequence shown here is derived from an EMBL/GenBank/DDBJ whole genome shotgun (WGS) entry which is preliminary data.</text>
</comment>
<protein>
    <submittedName>
        <fullName evidence="1">Uncharacterized protein</fullName>
    </submittedName>
</protein>
<name>A0A1G2TI56_9BACT</name>
<proteinExistence type="predicted"/>